<sequence>MGKALHGKEFRKPETSSGEMNWMFSADKDYSRRFNVLSWNLKILIAPQNHSQKDQYRRRSNIHIDRYEPTPSTTYSKHEVDESLGDIWKELKKAEAASAANKPTPVNDLPQPKGTKHHAREEMKRSIRLINEAHADMNPAAPCNPFGGLTLLKAVERKIADIHFLVDKEVEELALRIDTTQLEAEKFASTPPEIPVQETFEAAWCSFYAEPGLA</sequence>
<accession>A0A8X7VAD7</accession>
<dbReference type="Proteomes" id="UP000886595">
    <property type="component" value="Unassembled WGS sequence"/>
</dbReference>
<organism evidence="2 3">
    <name type="scientific">Brassica carinata</name>
    <name type="common">Ethiopian mustard</name>
    <name type="synonym">Abyssinian cabbage</name>
    <dbReference type="NCBI Taxonomy" id="52824"/>
    <lineage>
        <taxon>Eukaryota</taxon>
        <taxon>Viridiplantae</taxon>
        <taxon>Streptophyta</taxon>
        <taxon>Embryophyta</taxon>
        <taxon>Tracheophyta</taxon>
        <taxon>Spermatophyta</taxon>
        <taxon>Magnoliopsida</taxon>
        <taxon>eudicotyledons</taxon>
        <taxon>Gunneridae</taxon>
        <taxon>Pentapetalae</taxon>
        <taxon>rosids</taxon>
        <taxon>malvids</taxon>
        <taxon>Brassicales</taxon>
        <taxon>Brassicaceae</taxon>
        <taxon>Brassiceae</taxon>
        <taxon>Brassica</taxon>
    </lineage>
</organism>
<evidence type="ECO:0000256" key="1">
    <source>
        <dbReference type="SAM" id="MobiDB-lite"/>
    </source>
</evidence>
<protein>
    <submittedName>
        <fullName evidence="2">Uncharacterized protein</fullName>
    </submittedName>
</protein>
<keyword evidence="3" id="KW-1185">Reference proteome</keyword>
<evidence type="ECO:0000313" key="3">
    <source>
        <dbReference type="Proteomes" id="UP000886595"/>
    </source>
</evidence>
<evidence type="ECO:0000313" key="2">
    <source>
        <dbReference type="EMBL" id="KAG2307176.1"/>
    </source>
</evidence>
<feature type="region of interest" description="Disordered" evidence="1">
    <location>
        <begin position="95"/>
        <end position="120"/>
    </location>
</feature>
<reference evidence="2 3" key="1">
    <citation type="submission" date="2020-02" db="EMBL/GenBank/DDBJ databases">
        <authorList>
            <person name="Ma Q."/>
            <person name="Huang Y."/>
            <person name="Song X."/>
            <person name="Pei D."/>
        </authorList>
    </citation>
    <scope>NUCLEOTIDE SEQUENCE [LARGE SCALE GENOMIC DNA]</scope>
    <source>
        <strain evidence="2">Sxm20200214</strain>
        <tissue evidence="2">Leaf</tissue>
    </source>
</reference>
<proteinExistence type="predicted"/>
<comment type="caution">
    <text evidence="2">The sequence shown here is derived from an EMBL/GenBank/DDBJ whole genome shotgun (WGS) entry which is preliminary data.</text>
</comment>
<dbReference type="AlphaFoldDB" id="A0A8X7VAD7"/>
<name>A0A8X7VAD7_BRACI</name>
<dbReference type="EMBL" id="JAAMPC010000006">
    <property type="protein sequence ID" value="KAG2307176.1"/>
    <property type="molecule type" value="Genomic_DNA"/>
</dbReference>
<gene>
    <name evidence="2" type="ORF">Bca52824_026924</name>
</gene>